<dbReference type="GO" id="GO:0007635">
    <property type="term" value="P:chemosensory behavior"/>
    <property type="evidence" value="ECO:0007669"/>
    <property type="project" value="TreeGrafter"/>
</dbReference>
<feature type="transmembrane region" description="Helical" evidence="8">
    <location>
        <begin position="80"/>
        <end position="101"/>
    </location>
</feature>
<evidence type="ECO:0000256" key="6">
    <source>
        <dbReference type="ARBA" id="ARBA00023170"/>
    </source>
</evidence>
<keyword evidence="5 8" id="KW-0472">Membrane</keyword>
<dbReference type="GO" id="GO:0008049">
    <property type="term" value="P:male courtship behavior"/>
    <property type="evidence" value="ECO:0007669"/>
    <property type="project" value="TreeGrafter"/>
</dbReference>
<keyword evidence="3 8" id="KW-0812">Transmembrane</keyword>
<dbReference type="GO" id="GO:0050909">
    <property type="term" value="P:sensory perception of taste"/>
    <property type="evidence" value="ECO:0007669"/>
    <property type="project" value="InterPro"/>
</dbReference>
<feature type="transmembrane region" description="Helical" evidence="8">
    <location>
        <begin position="210"/>
        <end position="227"/>
    </location>
</feature>
<dbReference type="GO" id="GO:0030425">
    <property type="term" value="C:dendrite"/>
    <property type="evidence" value="ECO:0007669"/>
    <property type="project" value="TreeGrafter"/>
</dbReference>
<feature type="transmembrane region" description="Helical" evidence="8">
    <location>
        <begin position="113"/>
        <end position="136"/>
    </location>
</feature>
<accession>A0A0E3Y6S4</accession>
<gene>
    <name evidence="9" type="primary">GR8</name>
</gene>
<sequence>SFQFYCNFILSLLIRYFVLLINERFHQLNLMIEHHPEEVINTEGDQKKNVYVANSKDLVKAYHLLLEQVNISNNVFGIPMLFLSFCFIVDILNMLLMWIVYSFQDNAQMKGVVFGIDMLILCCFSVVKDLITYLALVSSCDQTAREAGYTSFACYKLLYELSKSNNLYDSYTSKEKLSGRYDITLLAIQSSNVSVCFSAAGFFVMDFSTFFTLISFIMSYLVVLIQFNDRL</sequence>
<name>A0A0E3Y6S4_9SCAR</name>
<evidence type="ECO:0000256" key="7">
    <source>
        <dbReference type="ARBA" id="ARBA00023224"/>
    </source>
</evidence>
<evidence type="ECO:0000256" key="1">
    <source>
        <dbReference type="ARBA" id="ARBA00004651"/>
    </source>
</evidence>
<dbReference type="AlphaFoldDB" id="A0A0E3Y6S4"/>
<feature type="non-terminal residue" evidence="9">
    <location>
        <position position="1"/>
    </location>
</feature>
<dbReference type="GO" id="GO:0043025">
    <property type="term" value="C:neuronal cell body"/>
    <property type="evidence" value="ECO:0007669"/>
    <property type="project" value="TreeGrafter"/>
</dbReference>
<keyword evidence="7" id="KW-0807">Transducer</keyword>
<feature type="transmembrane region" description="Helical" evidence="8">
    <location>
        <begin position="183"/>
        <end position="204"/>
    </location>
</feature>
<evidence type="ECO:0000256" key="2">
    <source>
        <dbReference type="ARBA" id="ARBA00022475"/>
    </source>
</evidence>
<keyword evidence="6 9" id="KW-0675">Receptor</keyword>
<reference evidence="9" key="1">
    <citation type="journal article" date="2015" name="PLoS ONE">
        <title>Chemosensory Gene Families in Adult Antennae of Anomala corpulenta Motschulsky (Coleoptera: Scarabaeidae: Rutelinae).</title>
        <authorList>
            <person name="Li X."/>
            <person name="Ju Q."/>
            <person name="Jie W."/>
            <person name="Li F."/>
            <person name="Jiang X."/>
            <person name="Hu J."/>
            <person name="Qu M."/>
        </authorList>
    </citation>
    <scope>NUCLEOTIDE SEQUENCE</scope>
</reference>
<dbReference type="Pfam" id="PF08395">
    <property type="entry name" value="7tm_7"/>
    <property type="match status" value="1"/>
</dbReference>
<organism evidence="9">
    <name type="scientific">Anomala corpulenta</name>
    <dbReference type="NCBI Taxonomy" id="931571"/>
    <lineage>
        <taxon>Eukaryota</taxon>
        <taxon>Metazoa</taxon>
        <taxon>Ecdysozoa</taxon>
        <taxon>Arthropoda</taxon>
        <taxon>Hexapoda</taxon>
        <taxon>Insecta</taxon>
        <taxon>Pterygota</taxon>
        <taxon>Neoptera</taxon>
        <taxon>Endopterygota</taxon>
        <taxon>Coleoptera</taxon>
        <taxon>Polyphaga</taxon>
        <taxon>Scarabaeiformia</taxon>
        <taxon>Scarabaeidae</taxon>
        <taxon>Rutelinae</taxon>
        <taxon>Anomala</taxon>
    </lineage>
</organism>
<dbReference type="PANTHER" id="PTHR21143">
    <property type="entry name" value="INVERTEBRATE GUSTATORY RECEPTOR"/>
    <property type="match status" value="1"/>
</dbReference>
<proteinExistence type="evidence at transcript level"/>
<evidence type="ECO:0000256" key="4">
    <source>
        <dbReference type="ARBA" id="ARBA00022989"/>
    </source>
</evidence>
<dbReference type="GO" id="GO:0005886">
    <property type="term" value="C:plasma membrane"/>
    <property type="evidence" value="ECO:0007669"/>
    <property type="project" value="UniProtKB-SubCell"/>
</dbReference>
<protein>
    <submittedName>
        <fullName evidence="9">Gustatory receptor 8</fullName>
    </submittedName>
</protein>
<dbReference type="GO" id="GO:0030424">
    <property type="term" value="C:axon"/>
    <property type="evidence" value="ECO:0007669"/>
    <property type="project" value="TreeGrafter"/>
</dbReference>
<keyword evidence="4 8" id="KW-1133">Transmembrane helix</keyword>
<evidence type="ECO:0000256" key="5">
    <source>
        <dbReference type="ARBA" id="ARBA00023136"/>
    </source>
</evidence>
<dbReference type="InterPro" id="IPR013604">
    <property type="entry name" value="7TM_chemorcpt"/>
</dbReference>
<dbReference type="PANTHER" id="PTHR21143:SF104">
    <property type="entry name" value="GUSTATORY RECEPTOR 8A-RELATED"/>
    <property type="match status" value="1"/>
</dbReference>
<evidence type="ECO:0000313" key="9">
    <source>
        <dbReference type="EMBL" id="AKC58585.1"/>
    </source>
</evidence>
<dbReference type="GO" id="GO:0007165">
    <property type="term" value="P:signal transduction"/>
    <property type="evidence" value="ECO:0007669"/>
    <property type="project" value="UniProtKB-KW"/>
</dbReference>
<dbReference type="EMBL" id="KM251704">
    <property type="protein sequence ID" value="AKC58585.1"/>
    <property type="molecule type" value="mRNA"/>
</dbReference>
<evidence type="ECO:0000256" key="3">
    <source>
        <dbReference type="ARBA" id="ARBA00022692"/>
    </source>
</evidence>
<keyword evidence="2" id="KW-1003">Cell membrane</keyword>
<comment type="subcellular location">
    <subcellularLocation>
        <location evidence="1">Cell membrane</location>
        <topology evidence="1">Multi-pass membrane protein</topology>
    </subcellularLocation>
</comment>
<evidence type="ECO:0000256" key="8">
    <source>
        <dbReference type="SAM" id="Phobius"/>
    </source>
</evidence>